<protein>
    <recommendedName>
        <fullName evidence="1">AAA-ATPase-like domain-containing protein</fullName>
    </recommendedName>
</protein>
<gene>
    <name evidence="2" type="ORF">K466DRAFT_604628</name>
</gene>
<organism evidence="2 3">
    <name type="scientific">Polyporus arcularius HHB13444</name>
    <dbReference type="NCBI Taxonomy" id="1314778"/>
    <lineage>
        <taxon>Eukaryota</taxon>
        <taxon>Fungi</taxon>
        <taxon>Dikarya</taxon>
        <taxon>Basidiomycota</taxon>
        <taxon>Agaricomycotina</taxon>
        <taxon>Agaricomycetes</taxon>
        <taxon>Polyporales</taxon>
        <taxon>Polyporaceae</taxon>
        <taxon>Polyporus</taxon>
    </lineage>
</organism>
<sequence length="465" mass="51975">MVQILMVGLVLEDHDPNPFLVITETSVMEDADATFEDLREDVRRKHAQICSCGATVGPAYLLVSDDYSGPRGYKGSVGSGERVLWRLLDTVGKCQIHFPVIKPRIPDELPEPPFNIVSELICIPRTGPQRIPSLADRTFEALCNGCVFVDKLRFIHLFHCAPHKLEVLRRPSGFGRTTFLSTLAYFHDLVPPTDSRGIQFRHNTWWWDRASSAVLLLDFAQLDCSSLETLDASLNRILHEAVRDAWKKYSDKIMADPNDELISTPVPDATVQLQHFITRVNDAGYEVFFGIDNYTEPFARLHDWIAVKAVLDSGLYSALHDLVANHRIRYGLLVGSPLAPSANNTIDETCDYAESHSEGCPCTVMDLEEEFPLPFAGALRGVADDCSNLHDYAPVMGMSQAEIEALGEVVLKDGQQFYEEVKKKVDPIVRKDLVYRDTLLSYSFTGVLSCLQLKLEGSSLQSSLL</sequence>
<dbReference type="InParanoid" id="A0A5C3P652"/>
<evidence type="ECO:0000313" key="2">
    <source>
        <dbReference type="EMBL" id="TFK81283.1"/>
    </source>
</evidence>
<dbReference type="EMBL" id="ML211626">
    <property type="protein sequence ID" value="TFK81283.1"/>
    <property type="molecule type" value="Genomic_DNA"/>
</dbReference>
<proteinExistence type="predicted"/>
<dbReference type="AlphaFoldDB" id="A0A5C3P652"/>
<evidence type="ECO:0000259" key="1">
    <source>
        <dbReference type="Pfam" id="PF09820"/>
    </source>
</evidence>
<reference evidence="2 3" key="1">
    <citation type="journal article" date="2019" name="Nat. Ecol. Evol.">
        <title>Megaphylogeny resolves global patterns of mushroom evolution.</title>
        <authorList>
            <person name="Varga T."/>
            <person name="Krizsan K."/>
            <person name="Foldi C."/>
            <person name="Dima B."/>
            <person name="Sanchez-Garcia M."/>
            <person name="Sanchez-Ramirez S."/>
            <person name="Szollosi G.J."/>
            <person name="Szarkandi J.G."/>
            <person name="Papp V."/>
            <person name="Albert L."/>
            <person name="Andreopoulos W."/>
            <person name="Angelini C."/>
            <person name="Antonin V."/>
            <person name="Barry K.W."/>
            <person name="Bougher N.L."/>
            <person name="Buchanan P."/>
            <person name="Buyck B."/>
            <person name="Bense V."/>
            <person name="Catcheside P."/>
            <person name="Chovatia M."/>
            <person name="Cooper J."/>
            <person name="Damon W."/>
            <person name="Desjardin D."/>
            <person name="Finy P."/>
            <person name="Geml J."/>
            <person name="Haridas S."/>
            <person name="Hughes K."/>
            <person name="Justo A."/>
            <person name="Karasinski D."/>
            <person name="Kautmanova I."/>
            <person name="Kiss B."/>
            <person name="Kocsube S."/>
            <person name="Kotiranta H."/>
            <person name="LaButti K.M."/>
            <person name="Lechner B.E."/>
            <person name="Liimatainen K."/>
            <person name="Lipzen A."/>
            <person name="Lukacs Z."/>
            <person name="Mihaltcheva S."/>
            <person name="Morgado L.N."/>
            <person name="Niskanen T."/>
            <person name="Noordeloos M.E."/>
            <person name="Ohm R.A."/>
            <person name="Ortiz-Santana B."/>
            <person name="Ovrebo C."/>
            <person name="Racz N."/>
            <person name="Riley R."/>
            <person name="Savchenko A."/>
            <person name="Shiryaev A."/>
            <person name="Soop K."/>
            <person name="Spirin V."/>
            <person name="Szebenyi C."/>
            <person name="Tomsovsky M."/>
            <person name="Tulloss R.E."/>
            <person name="Uehling J."/>
            <person name="Grigoriev I.V."/>
            <person name="Vagvolgyi C."/>
            <person name="Papp T."/>
            <person name="Martin F.M."/>
            <person name="Miettinen O."/>
            <person name="Hibbett D.S."/>
            <person name="Nagy L.G."/>
        </authorList>
    </citation>
    <scope>NUCLEOTIDE SEQUENCE [LARGE SCALE GENOMIC DNA]</scope>
    <source>
        <strain evidence="2 3">HHB13444</strain>
    </source>
</reference>
<accession>A0A5C3P652</accession>
<name>A0A5C3P652_9APHY</name>
<keyword evidence="3" id="KW-1185">Reference proteome</keyword>
<evidence type="ECO:0000313" key="3">
    <source>
        <dbReference type="Proteomes" id="UP000308197"/>
    </source>
</evidence>
<dbReference type="Proteomes" id="UP000308197">
    <property type="component" value="Unassembled WGS sequence"/>
</dbReference>
<dbReference type="InterPro" id="IPR018631">
    <property type="entry name" value="AAA-ATPase-like_dom"/>
</dbReference>
<feature type="domain" description="AAA-ATPase-like" evidence="1">
    <location>
        <begin position="144"/>
        <end position="300"/>
    </location>
</feature>
<dbReference type="Pfam" id="PF09820">
    <property type="entry name" value="AAA-ATPase_like"/>
    <property type="match status" value="1"/>
</dbReference>